<dbReference type="InterPro" id="IPR015286">
    <property type="entry name" value="Porin_fam_mycobact-type"/>
</dbReference>
<evidence type="ECO:0000256" key="2">
    <source>
        <dbReference type="SAM" id="SignalP"/>
    </source>
</evidence>
<dbReference type="RefSeq" id="WP_011782160.1">
    <property type="nucleotide sequence ID" value="NZ_CP070380.1"/>
</dbReference>
<gene>
    <name evidence="3" type="ORF">QYF68_19660</name>
</gene>
<dbReference type="InterPro" id="IPR036435">
    <property type="entry name" value="Leukocidin/porin_MspA_sf"/>
</dbReference>
<dbReference type="EMBL" id="JAUHTC010000065">
    <property type="protein sequence ID" value="MDN4520016.1"/>
    <property type="molecule type" value="Genomic_DNA"/>
</dbReference>
<protein>
    <submittedName>
        <fullName evidence="3">MspA family porin</fullName>
    </submittedName>
</protein>
<keyword evidence="1 2" id="KW-0732">Signal</keyword>
<keyword evidence="4" id="KW-1185">Reference proteome</keyword>
<proteinExistence type="predicted"/>
<dbReference type="Gene3D" id="2.10.300.10">
    <property type="entry name" value="Porin MspA ribbon domain"/>
    <property type="match status" value="1"/>
</dbReference>
<organism evidence="3 4">
    <name type="scientific">Mycolicibacterium austroafricanum</name>
    <name type="common">Mycobacterium austroafricanum</name>
    <dbReference type="NCBI Taxonomy" id="39687"/>
    <lineage>
        <taxon>Bacteria</taxon>
        <taxon>Bacillati</taxon>
        <taxon>Actinomycetota</taxon>
        <taxon>Actinomycetes</taxon>
        <taxon>Mycobacteriales</taxon>
        <taxon>Mycobacteriaceae</taxon>
        <taxon>Mycolicibacterium</taxon>
    </lineage>
</organism>
<dbReference type="Proteomes" id="UP001172687">
    <property type="component" value="Unassembled WGS sequence"/>
</dbReference>
<reference evidence="3" key="1">
    <citation type="submission" date="2023-07" db="EMBL/GenBank/DDBJ databases">
        <title>Degradation of tert-butanol by M. austroafricanum TBA100.</title>
        <authorList>
            <person name="Helbich S."/>
            <person name="Vainshtein Y."/>
        </authorList>
    </citation>
    <scope>NUCLEOTIDE SEQUENCE</scope>
    <source>
        <strain evidence="3">TBA100</strain>
    </source>
</reference>
<evidence type="ECO:0000313" key="3">
    <source>
        <dbReference type="EMBL" id="MDN4520016.1"/>
    </source>
</evidence>
<name>A0ABT8HGY6_MYCAO</name>
<evidence type="ECO:0000256" key="1">
    <source>
        <dbReference type="ARBA" id="ARBA00022729"/>
    </source>
</evidence>
<feature type="chain" id="PRO_5046823672" evidence="2">
    <location>
        <begin position="30"/>
        <end position="238"/>
    </location>
</feature>
<dbReference type="Gene3D" id="2.60.40.1650">
    <property type="entry name" value="Porin MspA (Ig-like beta-sandwich domain)"/>
    <property type="match status" value="1"/>
</dbReference>
<dbReference type="SUPFAM" id="SSF56959">
    <property type="entry name" value="Leukocidin-like"/>
    <property type="match status" value="1"/>
</dbReference>
<evidence type="ECO:0000313" key="4">
    <source>
        <dbReference type="Proteomes" id="UP001172687"/>
    </source>
</evidence>
<sequence>MSVIAARVLGLALLLCALGFAGQIPPAPAQPDTRVPPVADVPPPVAEVPPPTGAVPPPAGAVPSGPAGTVLTPDGWELTVAARDEYQVAVAPLTTALSSREYLVAATFTGSVKGSGTSGLAGGTLEVGYQIGCGISLNVVKLNGSVGITPSVTPTGLGNTRIPVTAQIEVFPQPGEVITVQLTQKEFEGTDPRVTVKDVHVKIDGCIGQSFLRSYAILTSSTDTADDIVAYYGIAKAV</sequence>
<comment type="caution">
    <text evidence="3">The sequence shown here is derived from an EMBL/GenBank/DDBJ whole genome shotgun (WGS) entry which is preliminary data.</text>
</comment>
<accession>A0ABT8HGY6</accession>
<dbReference type="Pfam" id="PF09203">
    <property type="entry name" value="MspA"/>
    <property type="match status" value="1"/>
</dbReference>
<feature type="signal peptide" evidence="2">
    <location>
        <begin position="1"/>
        <end position="29"/>
    </location>
</feature>